<dbReference type="GO" id="GO:0005829">
    <property type="term" value="C:cytosol"/>
    <property type="evidence" value="ECO:0007669"/>
    <property type="project" value="TreeGrafter"/>
</dbReference>
<dbReference type="Gene3D" id="1.10.10.10">
    <property type="entry name" value="Winged helix-like DNA-binding domain superfamily/Winged helix DNA-binding domain"/>
    <property type="match status" value="1"/>
</dbReference>
<evidence type="ECO:0000313" key="7">
    <source>
        <dbReference type="Proteomes" id="UP000432015"/>
    </source>
</evidence>
<name>A0A7K1L7E5_9ACTN</name>
<keyword evidence="3" id="KW-0238">DNA-binding</keyword>
<comment type="caution">
    <text evidence="6">The sequence shown here is derived from an EMBL/GenBank/DDBJ whole genome shotgun (WGS) entry which is preliminary data.</text>
</comment>
<comment type="similarity">
    <text evidence="1">Belongs to the LysR transcriptional regulatory family.</text>
</comment>
<dbReference type="InterPro" id="IPR036388">
    <property type="entry name" value="WH-like_DNA-bd_sf"/>
</dbReference>
<dbReference type="GO" id="GO:0003677">
    <property type="term" value="F:DNA binding"/>
    <property type="evidence" value="ECO:0007669"/>
    <property type="project" value="UniProtKB-KW"/>
</dbReference>
<keyword evidence="4" id="KW-0804">Transcription</keyword>
<dbReference type="CDD" id="cd05466">
    <property type="entry name" value="PBP2_LTTR_substrate"/>
    <property type="match status" value="1"/>
</dbReference>
<reference evidence="6 7" key="1">
    <citation type="submission" date="2019-11" db="EMBL/GenBank/DDBJ databases">
        <authorList>
            <person name="Cao P."/>
        </authorList>
    </citation>
    <scope>NUCLEOTIDE SEQUENCE [LARGE SCALE GENOMIC DNA]</scope>
    <source>
        <strain evidence="6 7">NEAU-AAG5</strain>
    </source>
</reference>
<accession>A0A7K1L7E5</accession>
<dbReference type="InterPro" id="IPR000847">
    <property type="entry name" value="LysR_HTH_N"/>
</dbReference>
<dbReference type="EMBL" id="WOFH01000010">
    <property type="protein sequence ID" value="MUN40085.1"/>
    <property type="molecule type" value="Genomic_DNA"/>
</dbReference>
<dbReference type="AlphaFoldDB" id="A0A7K1L7E5"/>
<keyword evidence="7" id="KW-1185">Reference proteome</keyword>
<dbReference type="Gene3D" id="3.40.190.290">
    <property type="match status" value="1"/>
</dbReference>
<dbReference type="GO" id="GO:0003700">
    <property type="term" value="F:DNA-binding transcription factor activity"/>
    <property type="evidence" value="ECO:0007669"/>
    <property type="project" value="InterPro"/>
</dbReference>
<protein>
    <submittedName>
        <fullName evidence="6">LysR family transcriptional regulator</fullName>
    </submittedName>
</protein>
<dbReference type="InterPro" id="IPR005119">
    <property type="entry name" value="LysR_subst-bd"/>
</dbReference>
<evidence type="ECO:0000256" key="3">
    <source>
        <dbReference type="ARBA" id="ARBA00023125"/>
    </source>
</evidence>
<sequence length="295" mass="31205">MTLDDLRVFVAVCEAGNLSAVARDLACSQPAVSQHVRRLERETGLVLLERLPRGVRPTGAGRVLLRAAADGIAGLDAALGRLDDLRRGVGGTVRIATGATTVRHFMAAGVAAFRARHPETALRFETAGSSRRCLEAVRSHRADLAWVTVGPPLEGVEQRPARELPWVLAVHVDDPLAGREAVTLDDLAGIRHIELPAHSTSRVHLETHLDRHGVRLASTTGVADWDTALLLAELGLGHAILPALPGWGAGTGDVRLVPVPGLPPLTAGWAARRFDALSPLALEFADTVVGRLAAA</sequence>
<dbReference type="Proteomes" id="UP000432015">
    <property type="component" value="Unassembled WGS sequence"/>
</dbReference>
<evidence type="ECO:0000259" key="5">
    <source>
        <dbReference type="PROSITE" id="PS50931"/>
    </source>
</evidence>
<feature type="domain" description="HTH lysR-type" evidence="5">
    <location>
        <begin position="1"/>
        <end position="58"/>
    </location>
</feature>
<evidence type="ECO:0000256" key="2">
    <source>
        <dbReference type="ARBA" id="ARBA00023015"/>
    </source>
</evidence>
<dbReference type="SUPFAM" id="SSF53850">
    <property type="entry name" value="Periplasmic binding protein-like II"/>
    <property type="match status" value="1"/>
</dbReference>
<dbReference type="PANTHER" id="PTHR30419">
    <property type="entry name" value="HTH-TYPE TRANSCRIPTIONAL REGULATOR YBHD"/>
    <property type="match status" value="1"/>
</dbReference>
<dbReference type="PRINTS" id="PR00039">
    <property type="entry name" value="HTHLYSR"/>
</dbReference>
<organism evidence="6 7">
    <name type="scientific">Actinomadura litoris</name>
    <dbReference type="NCBI Taxonomy" id="2678616"/>
    <lineage>
        <taxon>Bacteria</taxon>
        <taxon>Bacillati</taxon>
        <taxon>Actinomycetota</taxon>
        <taxon>Actinomycetes</taxon>
        <taxon>Streptosporangiales</taxon>
        <taxon>Thermomonosporaceae</taxon>
        <taxon>Actinomadura</taxon>
    </lineage>
</organism>
<gene>
    <name evidence="6" type="ORF">GNZ18_26320</name>
</gene>
<dbReference type="Pfam" id="PF03466">
    <property type="entry name" value="LysR_substrate"/>
    <property type="match status" value="1"/>
</dbReference>
<dbReference type="RefSeq" id="WP_156219240.1">
    <property type="nucleotide sequence ID" value="NZ_WOFH01000010.1"/>
</dbReference>
<dbReference type="PROSITE" id="PS50931">
    <property type="entry name" value="HTH_LYSR"/>
    <property type="match status" value="1"/>
</dbReference>
<proteinExistence type="inferred from homology"/>
<evidence type="ECO:0000313" key="6">
    <source>
        <dbReference type="EMBL" id="MUN40085.1"/>
    </source>
</evidence>
<keyword evidence="2" id="KW-0805">Transcription regulation</keyword>
<evidence type="ECO:0000256" key="4">
    <source>
        <dbReference type="ARBA" id="ARBA00023163"/>
    </source>
</evidence>
<dbReference type="Pfam" id="PF00126">
    <property type="entry name" value="HTH_1"/>
    <property type="match status" value="1"/>
</dbReference>
<dbReference type="InterPro" id="IPR036390">
    <property type="entry name" value="WH_DNA-bd_sf"/>
</dbReference>
<evidence type="ECO:0000256" key="1">
    <source>
        <dbReference type="ARBA" id="ARBA00009437"/>
    </source>
</evidence>
<dbReference type="InterPro" id="IPR050950">
    <property type="entry name" value="HTH-type_LysR_regulators"/>
</dbReference>
<dbReference type="SUPFAM" id="SSF46785">
    <property type="entry name" value="Winged helix' DNA-binding domain"/>
    <property type="match status" value="1"/>
</dbReference>